<evidence type="ECO:0000259" key="3">
    <source>
        <dbReference type="Pfam" id="PF04773"/>
    </source>
</evidence>
<accession>A0ABV2T9N6</accession>
<keyword evidence="6" id="KW-1185">Reference proteome</keyword>
<sequence>MNNQETLFYKLLFRKFNGEITEEETAQLTDMLKTYPELSEAFVTVQWLWEQSVVNSASRTPEQSNKLLERHLKRLQEADQEQTPNYQHENDLEEATSESPKRFWTGVLMGGITLCLIIISIFIYKSRNTGNYGLQEPPNIVITKPGSRTKLLLPDGTTVWLNASSKLSYNNDFLKKGRHVHLDGEAYFDVAPNADQPFMITTDAMNVKVLGTAFNLRAYAGDKEAEAVLITGKIEVQVTRRPEERYLLRPFEKIAVVDKKNTLVNDISLKKTEKSLVISNINFCDKDSTIAETAWVDNKLVFNGENLSDLATRMERWFGTRITVKDSSLQNFRVSGSFKNESLEDALKALSLITGCKYKLEDHHVTLQY</sequence>
<dbReference type="Proteomes" id="UP001549749">
    <property type="component" value="Unassembled WGS sequence"/>
</dbReference>
<comment type="caution">
    <text evidence="5">The sequence shown here is derived from an EMBL/GenBank/DDBJ whole genome shotgun (WGS) entry which is preliminary data.</text>
</comment>
<evidence type="ECO:0000256" key="2">
    <source>
        <dbReference type="SAM" id="Phobius"/>
    </source>
</evidence>
<dbReference type="InterPro" id="IPR012373">
    <property type="entry name" value="Ferrdict_sens_TM"/>
</dbReference>
<dbReference type="EMBL" id="JBEXAC010000002">
    <property type="protein sequence ID" value="MET6999735.1"/>
    <property type="molecule type" value="Genomic_DNA"/>
</dbReference>
<protein>
    <submittedName>
        <fullName evidence="5">FecR domain-containing protein</fullName>
    </submittedName>
</protein>
<gene>
    <name evidence="5" type="ORF">ABR189_20260</name>
</gene>
<proteinExistence type="predicted"/>
<keyword evidence="2" id="KW-0812">Transmembrane</keyword>
<dbReference type="Pfam" id="PF04773">
    <property type="entry name" value="FecR"/>
    <property type="match status" value="1"/>
</dbReference>
<dbReference type="Gene3D" id="3.55.50.30">
    <property type="match status" value="1"/>
</dbReference>
<reference evidence="5 6" key="1">
    <citation type="submission" date="2024-06" db="EMBL/GenBank/DDBJ databases">
        <title>Chitinophaga defluvii sp. nov., isolated from municipal sewage.</title>
        <authorList>
            <person name="Zhang L."/>
        </authorList>
    </citation>
    <scope>NUCLEOTIDE SEQUENCE [LARGE SCALE GENOMIC DNA]</scope>
    <source>
        <strain evidence="5 6">H8</strain>
    </source>
</reference>
<dbReference type="PIRSF" id="PIRSF018266">
    <property type="entry name" value="FecR"/>
    <property type="match status" value="1"/>
</dbReference>
<dbReference type="InterPro" id="IPR032508">
    <property type="entry name" value="FecR_C"/>
</dbReference>
<organism evidence="5 6">
    <name type="scientific">Chitinophaga defluvii</name>
    <dbReference type="NCBI Taxonomy" id="3163343"/>
    <lineage>
        <taxon>Bacteria</taxon>
        <taxon>Pseudomonadati</taxon>
        <taxon>Bacteroidota</taxon>
        <taxon>Chitinophagia</taxon>
        <taxon>Chitinophagales</taxon>
        <taxon>Chitinophagaceae</taxon>
        <taxon>Chitinophaga</taxon>
    </lineage>
</organism>
<dbReference type="Pfam" id="PF16344">
    <property type="entry name" value="FecR_C"/>
    <property type="match status" value="1"/>
</dbReference>
<feature type="region of interest" description="Disordered" evidence="1">
    <location>
        <begin position="78"/>
        <end position="97"/>
    </location>
</feature>
<dbReference type="PANTHER" id="PTHR30273">
    <property type="entry name" value="PERIPLASMIC SIGNAL SENSOR AND SIGMA FACTOR ACTIVATOR FECR-RELATED"/>
    <property type="match status" value="1"/>
</dbReference>
<evidence type="ECO:0000259" key="4">
    <source>
        <dbReference type="Pfam" id="PF16344"/>
    </source>
</evidence>
<evidence type="ECO:0000313" key="5">
    <source>
        <dbReference type="EMBL" id="MET6999735.1"/>
    </source>
</evidence>
<keyword evidence="2" id="KW-0472">Membrane</keyword>
<evidence type="ECO:0000256" key="1">
    <source>
        <dbReference type="SAM" id="MobiDB-lite"/>
    </source>
</evidence>
<dbReference type="InterPro" id="IPR006860">
    <property type="entry name" value="FecR"/>
</dbReference>
<keyword evidence="2" id="KW-1133">Transmembrane helix</keyword>
<feature type="domain" description="FecR protein" evidence="3">
    <location>
        <begin position="141"/>
        <end position="235"/>
    </location>
</feature>
<dbReference type="RefSeq" id="WP_354662297.1">
    <property type="nucleotide sequence ID" value="NZ_JBEXAC010000002.1"/>
</dbReference>
<feature type="domain" description="Protein FecR C-terminal" evidence="4">
    <location>
        <begin position="299"/>
        <end position="366"/>
    </location>
</feature>
<feature type="transmembrane region" description="Helical" evidence="2">
    <location>
        <begin position="103"/>
        <end position="124"/>
    </location>
</feature>
<dbReference type="Gene3D" id="2.60.120.1440">
    <property type="match status" value="1"/>
</dbReference>
<name>A0ABV2T9N6_9BACT</name>
<dbReference type="PANTHER" id="PTHR30273:SF2">
    <property type="entry name" value="PROTEIN FECR"/>
    <property type="match status" value="1"/>
</dbReference>
<evidence type="ECO:0000313" key="6">
    <source>
        <dbReference type="Proteomes" id="UP001549749"/>
    </source>
</evidence>